<dbReference type="GO" id="GO:0010274">
    <property type="term" value="P:hydrotropism"/>
    <property type="evidence" value="ECO:0007669"/>
    <property type="project" value="InterPro"/>
</dbReference>
<reference evidence="2 3" key="1">
    <citation type="submission" date="2020-08" db="EMBL/GenBank/DDBJ databases">
        <title>Plant Genome Project.</title>
        <authorList>
            <person name="Zhang R.-G."/>
        </authorList>
    </citation>
    <scope>NUCLEOTIDE SEQUENCE [LARGE SCALE GENOMIC DNA]</scope>
    <source>
        <tissue evidence="2">Rhizome</tissue>
    </source>
</reference>
<dbReference type="EMBL" id="JACMSC010000001">
    <property type="protein sequence ID" value="KAG6539142.1"/>
    <property type="molecule type" value="Genomic_DNA"/>
</dbReference>
<dbReference type="Proteomes" id="UP000734854">
    <property type="component" value="Unassembled WGS sequence"/>
</dbReference>
<dbReference type="InterPro" id="IPR006460">
    <property type="entry name" value="MIZ1-like_pln"/>
</dbReference>
<name>A0A8J5I1L6_ZINOF</name>
<evidence type="ECO:0000313" key="3">
    <source>
        <dbReference type="Proteomes" id="UP000734854"/>
    </source>
</evidence>
<comment type="caution">
    <text evidence="2">The sequence shown here is derived from an EMBL/GenBank/DDBJ whole genome shotgun (WGS) entry which is preliminary data.</text>
</comment>
<accession>A0A8J5I1L6</accession>
<dbReference type="PANTHER" id="PTHR31276:SF11">
    <property type="entry name" value="PROTEIN MIZU-KUSSEI 1"/>
    <property type="match status" value="1"/>
</dbReference>
<dbReference type="AlphaFoldDB" id="A0A8J5I1L6"/>
<gene>
    <name evidence="2" type="ORF">ZIOFF_004295</name>
</gene>
<feature type="compositionally biased region" description="Basic residues" evidence="1">
    <location>
        <begin position="123"/>
        <end position="138"/>
    </location>
</feature>
<evidence type="ECO:0008006" key="4">
    <source>
        <dbReference type="Google" id="ProtNLM"/>
    </source>
</evidence>
<sequence>MERNLSSLFNAKVVDHENGVRVYEPSGSASVTPMSQGVTGWSSSVTRQFHAVAGGGGVLSPGNSSGESFKRKRGRPRKYGTDGTPVLGVPPLSTSPAAPPPSTGMFSPATHVAATVAAEGAKRARGRPRGSTNKRHIKALGSTGTGFMPHVIAVKTGGKSCLFVKREMSLTAFYVILSDDHSYFRSVQVIKLMRTMIDLGSQRGSGLYIIDTSTAVDCTKDVRFGRRSFRSLIECVVPCCAGFPISSNASAFDEDDSDNNSTAAAVTAPAPTVAAATTVTGTFFGHRRGRVRFCVHDHAAAPPLLLLEFTVPTAYLAREMQHGLLRVALESGGGGGRGPLLSTPVWTMYCNGRKVGFAIRRRATEADAEVFRLMRSVSAGTGILPAASAAAAAAGGEAGDLLYMRASFERVIGSTDSESFHMIDPAGGRGGQQLSIFLFRT</sequence>
<proteinExistence type="predicted"/>
<dbReference type="GO" id="GO:0003677">
    <property type="term" value="F:DNA binding"/>
    <property type="evidence" value="ECO:0007669"/>
    <property type="project" value="InterPro"/>
</dbReference>
<dbReference type="PANTHER" id="PTHR31276">
    <property type="match status" value="1"/>
</dbReference>
<protein>
    <recommendedName>
        <fullName evidence="4">Protein MIZU-KUSSEI 1</fullName>
    </recommendedName>
</protein>
<organism evidence="2 3">
    <name type="scientific">Zingiber officinale</name>
    <name type="common">Ginger</name>
    <name type="synonym">Amomum zingiber</name>
    <dbReference type="NCBI Taxonomy" id="94328"/>
    <lineage>
        <taxon>Eukaryota</taxon>
        <taxon>Viridiplantae</taxon>
        <taxon>Streptophyta</taxon>
        <taxon>Embryophyta</taxon>
        <taxon>Tracheophyta</taxon>
        <taxon>Spermatophyta</taxon>
        <taxon>Magnoliopsida</taxon>
        <taxon>Liliopsida</taxon>
        <taxon>Zingiberales</taxon>
        <taxon>Zingiberaceae</taxon>
        <taxon>Zingiber</taxon>
    </lineage>
</organism>
<dbReference type="NCBIfam" id="TIGR01570">
    <property type="entry name" value="A_thal_3588"/>
    <property type="match status" value="1"/>
</dbReference>
<dbReference type="SMART" id="SM00384">
    <property type="entry name" value="AT_hook"/>
    <property type="match status" value="2"/>
</dbReference>
<dbReference type="Pfam" id="PF04759">
    <property type="entry name" value="DUF617"/>
    <property type="match status" value="1"/>
</dbReference>
<dbReference type="InterPro" id="IPR017956">
    <property type="entry name" value="AT_hook_DNA-bd_motif"/>
</dbReference>
<evidence type="ECO:0000313" key="2">
    <source>
        <dbReference type="EMBL" id="KAG6539142.1"/>
    </source>
</evidence>
<evidence type="ECO:0000256" key="1">
    <source>
        <dbReference type="SAM" id="MobiDB-lite"/>
    </source>
</evidence>
<feature type="region of interest" description="Disordered" evidence="1">
    <location>
        <begin position="53"/>
        <end position="140"/>
    </location>
</feature>
<keyword evidence="3" id="KW-1185">Reference proteome</keyword>